<organism evidence="1 2">
    <name type="scientific">Pseudomonas kermanshahensis</name>
    <dbReference type="NCBI Taxonomy" id="2745482"/>
    <lineage>
        <taxon>Bacteria</taxon>
        <taxon>Pseudomonadati</taxon>
        <taxon>Pseudomonadota</taxon>
        <taxon>Gammaproteobacteria</taxon>
        <taxon>Pseudomonadales</taxon>
        <taxon>Pseudomonadaceae</taxon>
        <taxon>Pseudomonas</taxon>
    </lineage>
</organism>
<proteinExistence type="predicted"/>
<name>A0ABU8R281_9PSED</name>
<dbReference type="RefSeq" id="WP_339548820.1">
    <property type="nucleotide sequence ID" value="NZ_JBBHLD010000003.1"/>
</dbReference>
<dbReference type="Proteomes" id="UP001377692">
    <property type="component" value="Unassembled WGS sequence"/>
</dbReference>
<evidence type="ECO:0000313" key="2">
    <source>
        <dbReference type="Proteomes" id="UP001377692"/>
    </source>
</evidence>
<keyword evidence="2" id="KW-1185">Reference proteome</keyword>
<sequence length="66" mass="7443">MSIHFDYRRLRVGDTHPGTGVVITQRMVDESDIQGALHRLEDADIACVLRVVANAQAKTQREPQEK</sequence>
<comment type="caution">
    <text evidence="1">The sequence shown here is derived from an EMBL/GenBank/DDBJ whole genome shotgun (WGS) entry which is preliminary data.</text>
</comment>
<protein>
    <submittedName>
        <fullName evidence="1">Uncharacterized protein</fullName>
    </submittedName>
</protein>
<reference evidence="1 2" key="1">
    <citation type="submission" date="2024-02" db="EMBL/GenBank/DDBJ databases">
        <title>Identification of pathogenicity and growth-promoting functions of Pseudomonas putida variants.</title>
        <authorList>
            <person name="Sun J."/>
        </authorList>
    </citation>
    <scope>NUCLEOTIDE SEQUENCE [LARGE SCALE GENOMIC DNA]</scope>
    <source>
        <strain evidence="1 2">A04</strain>
    </source>
</reference>
<dbReference type="EMBL" id="JBBHLD010000003">
    <property type="protein sequence ID" value="MEJ5903932.1"/>
    <property type="molecule type" value="Genomic_DNA"/>
</dbReference>
<accession>A0ABU8R281</accession>
<evidence type="ECO:0000313" key="1">
    <source>
        <dbReference type="EMBL" id="MEJ5903932.1"/>
    </source>
</evidence>
<gene>
    <name evidence="1" type="ORF">V7V80_04475</name>
</gene>